<dbReference type="Proteomes" id="UP000464787">
    <property type="component" value="Chromosome"/>
</dbReference>
<sequence length="135" mass="14475">MSEFVMDPGMLTMGGVFYPTGHAVIMFPDKADADSTAAALVTEAGFSGDQVRTLSPATFLRDIAKSEEGSDIPLPSVGTEGATVRSFESLARQGHHGLVVAADSREDTERLMAVARRVPFSLAQKYRSLVIEDLK</sequence>
<accession>A0A857J046</accession>
<dbReference type="AlphaFoldDB" id="A0A857J046"/>
<protein>
    <submittedName>
        <fullName evidence="1">RNA-binding protein</fullName>
    </submittedName>
</protein>
<organism evidence="1 2">
    <name type="scientific">Xylophilus rhododendri</name>
    <dbReference type="NCBI Taxonomy" id="2697032"/>
    <lineage>
        <taxon>Bacteria</taxon>
        <taxon>Pseudomonadati</taxon>
        <taxon>Pseudomonadota</taxon>
        <taxon>Betaproteobacteria</taxon>
        <taxon>Burkholderiales</taxon>
        <taxon>Xylophilus</taxon>
    </lineage>
</organism>
<proteinExistence type="predicted"/>
<evidence type="ECO:0000313" key="1">
    <source>
        <dbReference type="EMBL" id="QHI97230.1"/>
    </source>
</evidence>
<gene>
    <name evidence="1" type="ORF">GT347_04100</name>
</gene>
<dbReference type="EMBL" id="CP047650">
    <property type="protein sequence ID" value="QHI97230.1"/>
    <property type="molecule type" value="Genomic_DNA"/>
</dbReference>
<keyword evidence="2" id="KW-1185">Reference proteome</keyword>
<reference evidence="1 2" key="1">
    <citation type="submission" date="2020-01" db="EMBL/GenBank/DDBJ databases">
        <title>Genome sequencing of strain KACC 21265.</title>
        <authorList>
            <person name="Heo J."/>
            <person name="Kim S.-J."/>
            <person name="Kim J.-S."/>
            <person name="Hong S.-B."/>
            <person name="Kwon S.-W."/>
        </authorList>
    </citation>
    <scope>NUCLEOTIDE SEQUENCE [LARGE SCALE GENOMIC DNA]</scope>
    <source>
        <strain evidence="1 2">KACC 21265</strain>
    </source>
</reference>
<name>A0A857J046_9BURK</name>
<dbReference type="RefSeq" id="WP_160550748.1">
    <property type="nucleotide sequence ID" value="NZ_CP047650.1"/>
</dbReference>
<evidence type="ECO:0000313" key="2">
    <source>
        <dbReference type="Proteomes" id="UP000464787"/>
    </source>
</evidence>
<dbReference type="KEGG" id="xyk:GT347_04100"/>